<feature type="region of interest" description="Disordered" evidence="4">
    <location>
        <begin position="691"/>
        <end position="789"/>
    </location>
</feature>
<dbReference type="Pfam" id="PF03088">
    <property type="entry name" value="Str_synth"/>
    <property type="match status" value="1"/>
</dbReference>
<dbReference type="InterPro" id="IPR011042">
    <property type="entry name" value="6-blade_b-propeller_TolB-like"/>
</dbReference>
<feature type="compositionally biased region" description="Polar residues" evidence="4">
    <location>
        <begin position="696"/>
        <end position="715"/>
    </location>
</feature>
<evidence type="ECO:0000313" key="6">
    <source>
        <dbReference type="EMBL" id="CAG5134728.1"/>
    </source>
</evidence>
<evidence type="ECO:0000313" key="7">
    <source>
        <dbReference type="Proteomes" id="UP000678393"/>
    </source>
</evidence>
<feature type="compositionally biased region" description="Low complexity" evidence="4">
    <location>
        <begin position="766"/>
        <end position="785"/>
    </location>
</feature>
<keyword evidence="7" id="KW-1185">Reference proteome</keyword>
<dbReference type="GO" id="GO:0012505">
    <property type="term" value="C:endomembrane system"/>
    <property type="evidence" value="ECO:0007669"/>
    <property type="project" value="TreeGrafter"/>
</dbReference>
<evidence type="ECO:0000259" key="5">
    <source>
        <dbReference type="Pfam" id="PF03088"/>
    </source>
</evidence>
<dbReference type="EMBL" id="CAJHNH020007534">
    <property type="protein sequence ID" value="CAG5134728.1"/>
    <property type="molecule type" value="Genomic_DNA"/>
</dbReference>
<dbReference type="GO" id="GO:0016787">
    <property type="term" value="F:hydrolase activity"/>
    <property type="evidence" value="ECO:0007669"/>
    <property type="project" value="TreeGrafter"/>
</dbReference>
<feature type="region of interest" description="Disordered" evidence="4">
    <location>
        <begin position="367"/>
        <end position="408"/>
    </location>
</feature>
<feature type="non-terminal residue" evidence="6">
    <location>
        <position position="1"/>
    </location>
</feature>
<feature type="region of interest" description="Disordered" evidence="4">
    <location>
        <begin position="810"/>
        <end position="830"/>
    </location>
</feature>
<dbReference type="InterPro" id="IPR018119">
    <property type="entry name" value="Strictosidine_synth_cons-reg"/>
</dbReference>
<name>A0A8S4A2S9_9EUPU</name>
<feature type="compositionally biased region" description="Polar residues" evidence="4">
    <location>
        <begin position="731"/>
        <end position="755"/>
    </location>
</feature>
<evidence type="ECO:0000256" key="3">
    <source>
        <dbReference type="ARBA" id="ARBA00023180"/>
    </source>
</evidence>
<dbReference type="SUPFAM" id="SSF63829">
    <property type="entry name" value="Calcium-dependent phosphotriesterase"/>
    <property type="match status" value="1"/>
</dbReference>
<feature type="region of interest" description="Disordered" evidence="4">
    <location>
        <begin position="857"/>
        <end position="902"/>
    </location>
</feature>
<feature type="compositionally biased region" description="Polar residues" evidence="4">
    <location>
        <begin position="888"/>
        <end position="902"/>
    </location>
</feature>
<feature type="region of interest" description="Disordered" evidence="4">
    <location>
        <begin position="420"/>
        <end position="535"/>
    </location>
</feature>
<comment type="similarity">
    <text evidence="1">Belongs to the strictosidine synthase family.</text>
</comment>
<feature type="compositionally biased region" description="Pro residues" evidence="4">
    <location>
        <begin position="465"/>
        <end position="524"/>
    </location>
</feature>
<feature type="domain" description="Strictosidine synthase conserved region" evidence="5">
    <location>
        <begin position="133"/>
        <end position="209"/>
    </location>
</feature>
<feature type="compositionally biased region" description="Polar residues" evidence="4">
    <location>
        <begin position="816"/>
        <end position="830"/>
    </location>
</feature>
<dbReference type="OrthoDB" id="6158891at2759"/>
<feature type="compositionally biased region" description="Polar residues" evidence="4">
    <location>
        <begin position="632"/>
        <end position="644"/>
    </location>
</feature>
<reference evidence="6" key="1">
    <citation type="submission" date="2021-04" db="EMBL/GenBank/DDBJ databases">
        <authorList>
            <consortium name="Molecular Ecology Group"/>
        </authorList>
    </citation>
    <scope>NUCLEOTIDE SEQUENCE</scope>
</reference>
<comment type="caution">
    <text evidence="6">The sequence shown here is derived from an EMBL/GenBank/DDBJ whole genome shotgun (WGS) entry which is preliminary data.</text>
</comment>
<evidence type="ECO:0000256" key="1">
    <source>
        <dbReference type="ARBA" id="ARBA00009191"/>
    </source>
</evidence>
<dbReference type="PANTHER" id="PTHR10426:SF88">
    <property type="entry name" value="ADIPOCYTE PLASMA MEMBRANE-ASSOCIATED PROTEIN HEMOMUCIN-RELATED"/>
    <property type="match status" value="1"/>
</dbReference>
<evidence type="ECO:0000256" key="2">
    <source>
        <dbReference type="ARBA" id="ARBA00022553"/>
    </source>
</evidence>
<gene>
    <name evidence="6" type="ORF">CUNI_LOCUS20286</name>
</gene>
<evidence type="ECO:0000256" key="4">
    <source>
        <dbReference type="SAM" id="MobiDB-lite"/>
    </source>
</evidence>
<dbReference type="AlphaFoldDB" id="A0A8S4A2S9"/>
<dbReference type="Proteomes" id="UP000678393">
    <property type="component" value="Unassembled WGS sequence"/>
</dbReference>
<dbReference type="PANTHER" id="PTHR10426">
    <property type="entry name" value="STRICTOSIDINE SYNTHASE-RELATED"/>
    <property type="match status" value="1"/>
</dbReference>
<proteinExistence type="inferred from homology"/>
<dbReference type="Gene3D" id="2.120.10.30">
    <property type="entry name" value="TolB, C-terminal domain"/>
    <property type="match status" value="1"/>
</dbReference>
<keyword evidence="2" id="KW-0597">Phosphoprotein</keyword>
<organism evidence="6 7">
    <name type="scientific">Candidula unifasciata</name>
    <dbReference type="NCBI Taxonomy" id="100452"/>
    <lineage>
        <taxon>Eukaryota</taxon>
        <taxon>Metazoa</taxon>
        <taxon>Spiralia</taxon>
        <taxon>Lophotrochozoa</taxon>
        <taxon>Mollusca</taxon>
        <taxon>Gastropoda</taxon>
        <taxon>Heterobranchia</taxon>
        <taxon>Euthyneura</taxon>
        <taxon>Panpulmonata</taxon>
        <taxon>Eupulmonata</taxon>
        <taxon>Stylommatophora</taxon>
        <taxon>Helicina</taxon>
        <taxon>Helicoidea</taxon>
        <taxon>Geomitridae</taxon>
        <taxon>Candidula</taxon>
    </lineage>
</organism>
<feature type="region of interest" description="Disordered" evidence="4">
    <location>
        <begin position="632"/>
        <end position="665"/>
    </location>
</feature>
<accession>A0A8S4A2S9</accession>
<protein>
    <recommendedName>
        <fullName evidence="5">Strictosidine synthase conserved region domain-containing protein</fullName>
    </recommendedName>
</protein>
<keyword evidence="3" id="KW-0325">Glycoprotein</keyword>
<sequence length="902" mass="98500">LSAPPPLTGPLATNNALFDAERIHTDQVGVPHSYASYGDNMYAVTDRGQVVNVAPCRPVVVANLRTRGCQTAKDCGHLISIRLSPDNLLLVLDAYKGLFEVHPYSGVVRLVYDATILVNGRPSLYLNDFTFLQDGTLVFSDSSPTFDYDNEFWIRFEGRPDGRLVTYNATSGQAKEFLAGISYPTGLEVTDDGKALLVSEAGRARILRISLSKDKFMHRSFFSENLPGMPEHIRKSGRGTYWVGLSYPRYQGEVSITDQYSNKASSRNFLAVRRTKQQLQLMYTKRGLAIEMDNNGKIVRSFHDPTGLKIGEVLELLEYSAVLYVGTRAQRSTVRIVGSPNSLTVDSLVQVLRGRCQVTEDRIQETKASLEQQQKAKKNTAANDQRSAGMPGSVGAGDYNPPPTRRVDINQGLSQLHRTLIGAPRRGQTYPRPPQGFESSQGPPPPYKQDGPNLAPSYSHQGPNVAPPYQSPNMPPPYQSPNMPPPYQSPNMPPPYQSPNMPPPYPGPNMPPPYSGPNMPPPYHGPNRDPPYQQYRHIRPPLQQQPGQPNQLNENPLLPQRNVAFEDPFLPANGPQADIPLQRANKVPPGQNLQHSGGQPHVVHTLYQGELVSHVILGKKAEAALAGSLLTESPQVSQSQNENPTSPPTVPALKVSPRPQKQAEIVTPQKVPEEINALGGFLGLVESNARAGTPVGSESQQPKQSQYAPLSTPDQNAPGHLEPLHGIIPSSAHQADQSLQSGASFPSLELFTSGQDLPKQNPVPASRLSSGGLNSSLRQSSSSVSDAQKQLRADVVDMPNVIQSMQMFHPTDRPEQSAQPQNQAGPKVGSNFQQKASLLKQGLLQLHKIFTASTATVQPPTTVRKESRSTAQVTISFVRVPTRKPPEQRTNNGDVRNGNTSQ</sequence>